<evidence type="ECO:0000313" key="2">
    <source>
        <dbReference type="EMBL" id="NCS91254.1"/>
    </source>
</evidence>
<accession>A0A8J7YRZ4</accession>
<proteinExistence type="predicted"/>
<dbReference type="Proteomes" id="UP000738826">
    <property type="component" value="Unassembled WGS sequence"/>
</dbReference>
<name>A0A8J7YRZ4_9ARCH</name>
<dbReference type="EMBL" id="JAACQH010000044">
    <property type="protein sequence ID" value="NCS91254.1"/>
    <property type="molecule type" value="Genomic_DNA"/>
</dbReference>
<gene>
    <name evidence="2" type="ORF">GW779_02365</name>
    <name evidence="1" type="ORF">GW910_02945</name>
</gene>
<sequence length="238" mass="27235">MDKIRQKTENLLRKNRIDDILKTISNLINWSEGVDKKVLKEIVSKGHPESALARIKLLKSHAESYKGLLATLKKITNNLSEQYVTPYTDAASLLLKFARSEKLWANISEREQNTLIKDPLIAQMISKGDQDLLDILITDHIIEYIKNGNLTFIHSYRFQDVGPLIKSTNLKDSERNINQKTLTQLQTCNFPIDVEPLTKIAINKTEINEEDNLEEGRVFKQDSISRCCNTCFSSCKRA</sequence>
<reference evidence="1" key="1">
    <citation type="submission" date="2019-11" db="EMBL/GenBank/DDBJ databases">
        <title>Lipid analysis of CO2-rich subsurface aquifers suggests an autotrophy-based deep biosphere with lysolipids enriched in CPR bacteria.</title>
        <authorList>
            <person name="Probst A.J."/>
            <person name="Elling F.J."/>
            <person name="Castelle C.J."/>
            <person name="Zhu Q."/>
            <person name="Elvert M."/>
            <person name="Birarda G."/>
            <person name="Holman H.-Y."/>
            <person name="Lane K.R."/>
            <person name="Ladd B."/>
            <person name="Ryan M.C."/>
            <person name="Woyke T."/>
            <person name="Hinrichs K.-U."/>
            <person name="Banfield J.F."/>
        </authorList>
    </citation>
    <scope>NUCLEOTIDE SEQUENCE</scope>
    <source>
        <strain evidence="1">CG_2015-01_33_1645</strain>
        <strain evidence="2">CG_2015-04_33_537</strain>
    </source>
</reference>
<protein>
    <submittedName>
        <fullName evidence="1">Uncharacterized protein</fullName>
    </submittedName>
</protein>
<evidence type="ECO:0000313" key="1">
    <source>
        <dbReference type="EMBL" id="NCN65019.1"/>
    </source>
</evidence>
<comment type="caution">
    <text evidence="1">The sequence shown here is derived from an EMBL/GenBank/DDBJ whole genome shotgun (WGS) entry which is preliminary data.</text>
</comment>
<dbReference type="EMBL" id="JAACVF010000074">
    <property type="protein sequence ID" value="NCN65019.1"/>
    <property type="molecule type" value="Genomic_DNA"/>
</dbReference>
<dbReference type="Proteomes" id="UP000768163">
    <property type="component" value="Unassembled WGS sequence"/>
</dbReference>
<dbReference type="AlphaFoldDB" id="A0A8J7YRZ4"/>
<organism evidence="1 3">
    <name type="scientific">Candidatus Altarchaeum hamiconexum</name>
    <dbReference type="NCBI Taxonomy" id="1803513"/>
    <lineage>
        <taxon>Archaea</taxon>
        <taxon>Candidatus Altarchaeota</taxon>
        <taxon>Candidatus Altiarchaeia</taxon>
        <taxon>Candidatus Altarchaeales</taxon>
        <taxon>Candidatus Altarchaeaceae</taxon>
        <taxon>Candidatus Altarchaeum</taxon>
    </lineage>
</organism>
<evidence type="ECO:0000313" key="3">
    <source>
        <dbReference type="Proteomes" id="UP000768163"/>
    </source>
</evidence>